<dbReference type="AlphaFoldDB" id="A0A9W6H3P6"/>
<feature type="compositionally biased region" description="Basic and acidic residues" evidence="1">
    <location>
        <begin position="118"/>
        <end position="128"/>
    </location>
</feature>
<feature type="region of interest" description="Disordered" evidence="1">
    <location>
        <begin position="109"/>
        <end position="141"/>
    </location>
</feature>
<protein>
    <recommendedName>
        <fullName evidence="2">Immunity protein Imm33 domain-containing protein</fullName>
    </recommendedName>
</protein>
<comment type="caution">
    <text evidence="3">The sequence shown here is derived from an EMBL/GenBank/DDBJ whole genome shotgun (WGS) entry which is preliminary data.</text>
</comment>
<reference evidence="3" key="1">
    <citation type="journal article" date="2014" name="Int. J. Syst. Evol. Microbiol.">
        <title>Complete genome sequence of Corynebacterium casei LMG S-19264T (=DSM 44701T), isolated from a smear-ripened cheese.</title>
        <authorList>
            <consortium name="US DOE Joint Genome Institute (JGI-PGF)"/>
            <person name="Walter F."/>
            <person name="Albersmeier A."/>
            <person name="Kalinowski J."/>
            <person name="Ruckert C."/>
        </authorList>
    </citation>
    <scope>NUCLEOTIDE SEQUENCE</scope>
    <source>
        <strain evidence="3">VKM Ac-1020</strain>
    </source>
</reference>
<dbReference type="EMBL" id="BSEJ01000010">
    <property type="protein sequence ID" value="GLJ62041.1"/>
    <property type="molecule type" value="Genomic_DNA"/>
</dbReference>
<sequence>MDYPICIENAGTCLVTSSVLGREARVQFMVREPSAAPGDTGWRFMSQIDTDETLQDPSAWHVVDYNLACALEPALIGIWSFEVGSDLQLVDVDGRPQIWDTPSGQEISYETSICRPRRPPESSRDSPDRCQIGSSTSSASG</sequence>
<name>A0A9W6H3P6_9MICO</name>
<reference evidence="3" key="2">
    <citation type="submission" date="2023-01" db="EMBL/GenBank/DDBJ databases">
        <authorList>
            <person name="Sun Q."/>
            <person name="Evtushenko L."/>
        </authorList>
    </citation>
    <scope>NUCLEOTIDE SEQUENCE</scope>
    <source>
        <strain evidence="3">VKM Ac-1020</strain>
    </source>
</reference>
<dbReference type="InterPro" id="IPR018689">
    <property type="entry name" value="Imm33_dom"/>
</dbReference>
<evidence type="ECO:0000313" key="4">
    <source>
        <dbReference type="Proteomes" id="UP001142462"/>
    </source>
</evidence>
<feature type="compositionally biased region" description="Polar residues" evidence="1">
    <location>
        <begin position="132"/>
        <end position="141"/>
    </location>
</feature>
<gene>
    <name evidence="3" type="ORF">GCM10017576_21710</name>
</gene>
<dbReference type="Pfam" id="PF09951">
    <property type="entry name" value="Imm33"/>
    <property type="match status" value="1"/>
</dbReference>
<evidence type="ECO:0000259" key="2">
    <source>
        <dbReference type="Pfam" id="PF09951"/>
    </source>
</evidence>
<dbReference type="Proteomes" id="UP001142462">
    <property type="component" value="Unassembled WGS sequence"/>
</dbReference>
<keyword evidence="4" id="KW-1185">Reference proteome</keyword>
<evidence type="ECO:0000313" key="3">
    <source>
        <dbReference type="EMBL" id="GLJ62041.1"/>
    </source>
</evidence>
<dbReference type="RefSeq" id="WP_271173738.1">
    <property type="nucleotide sequence ID" value="NZ_BSEJ01000010.1"/>
</dbReference>
<organism evidence="3 4">
    <name type="scientific">Microbacterium barkeri</name>
    <dbReference type="NCBI Taxonomy" id="33917"/>
    <lineage>
        <taxon>Bacteria</taxon>
        <taxon>Bacillati</taxon>
        <taxon>Actinomycetota</taxon>
        <taxon>Actinomycetes</taxon>
        <taxon>Micrococcales</taxon>
        <taxon>Microbacteriaceae</taxon>
        <taxon>Microbacterium</taxon>
    </lineage>
</organism>
<evidence type="ECO:0000256" key="1">
    <source>
        <dbReference type="SAM" id="MobiDB-lite"/>
    </source>
</evidence>
<feature type="domain" description="Immunity protein Imm33" evidence="2">
    <location>
        <begin position="13"/>
        <end position="91"/>
    </location>
</feature>
<proteinExistence type="predicted"/>
<accession>A0A9W6H3P6</accession>